<dbReference type="KEGG" id="lgi:LOTGIDRAFT_152576"/>
<dbReference type="EMBL" id="KB199650">
    <property type="protein sequence ID" value="ESP05706.1"/>
    <property type="molecule type" value="Genomic_DNA"/>
</dbReference>
<dbReference type="Proteomes" id="UP000030746">
    <property type="component" value="Unassembled WGS sequence"/>
</dbReference>
<feature type="region of interest" description="Disordered" evidence="1">
    <location>
        <begin position="1"/>
        <end position="23"/>
    </location>
</feature>
<dbReference type="CTD" id="20235714"/>
<name>V4BD17_LOTGI</name>
<evidence type="ECO:0000313" key="3">
    <source>
        <dbReference type="Proteomes" id="UP000030746"/>
    </source>
</evidence>
<sequence length="124" mass="13486">MTVRMSQSRNLNRKVPITPRNHPDQVPDLIQVLLQAQGRLVPGGGGVTLGQGQGRNQETDITSGDEVHLIHGHDQDPQREGSQTPIGPALYARQETNCGTMAVSVVRLLMLINEALITSCEDKI</sequence>
<reference evidence="2 3" key="1">
    <citation type="journal article" date="2013" name="Nature">
        <title>Insights into bilaterian evolution from three spiralian genomes.</title>
        <authorList>
            <person name="Simakov O."/>
            <person name="Marletaz F."/>
            <person name="Cho S.J."/>
            <person name="Edsinger-Gonzales E."/>
            <person name="Havlak P."/>
            <person name="Hellsten U."/>
            <person name="Kuo D.H."/>
            <person name="Larsson T."/>
            <person name="Lv J."/>
            <person name="Arendt D."/>
            <person name="Savage R."/>
            <person name="Osoegawa K."/>
            <person name="de Jong P."/>
            <person name="Grimwood J."/>
            <person name="Chapman J.A."/>
            <person name="Shapiro H."/>
            <person name="Aerts A."/>
            <person name="Otillar R.P."/>
            <person name="Terry A.Y."/>
            <person name="Boore J.L."/>
            <person name="Grigoriev I.V."/>
            <person name="Lindberg D.R."/>
            <person name="Seaver E.C."/>
            <person name="Weisblat D.A."/>
            <person name="Putnam N.H."/>
            <person name="Rokhsar D.S."/>
        </authorList>
    </citation>
    <scope>NUCLEOTIDE SEQUENCE [LARGE SCALE GENOMIC DNA]</scope>
</reference>
<dbReference type="RefSeq" id="XP_009044251.1">
    <property type="nucleotide sequence ID" value="XM_009046003.1"/>
</dbReference>
<organism evidence="2 3">
    <name type="scientific">Lottia gigantea</name>
    <name type="common">Giant owl limpet</name>
    <dbReference type="NCBI Taxonomy" id="225164"/>
    <lineage>
        <taxon>Eukaryota</taxon>
        <taxon>Metazoa</taxon>
        <taxon>Spiralia</taxon>
        <taxon>Lophotrochozoa</taxon>
        <taxon>Mollusca</taxon>
        <taxon>Gastropoda</taxon>
        <taxon>Patellogastropoda</taxon>
        <taxon>Lottioidea</taxon>
        <taxon>Lottiidae</taxon>
        <taxon>Lottia</taxon>
    </lineage>
</organism>
<gene>
    <name evidence="2" type="ORF">LOTGIDRAFT_152576</name>
</gene>
<dbReference type="HOGENOM" id="CLU_2006489_0_0_1"/>
<accession>V4BD17</accession>
<protein>
    <submittedName>
        <fullName evidence="2">Uncharacterized protein</fullName>
    </submittedName>
</protein>
<feature type="compositionally biased region" description="Polar residues" evidence="1">
    <location>
        <begin position="1"/>
        <end position="10"/>
    </location>
</feature>
<dbReference type="GeneID" id="20235714"/>
<keyword evidence="3" id="KW-1185">Reference proteome</keyword>
<proteinExistence type="predicted"/>
<evidence type="ECO:0000256" key="1">
    <source>
        <dbReference type="SAM" id="MobiDB-lite"/>
    </source>
</evidence>
<evidence type="ECO:0000313" key="2">
    <source>
        <dbReference type="EMBL" id="ESP05706.1"/>
    </source>
</evidence>
<dbReference type="AlphaFoldDB" id="V4BD17"/>